<feature type="compositionally biased region" description="Basic and acidic residues" evidence="9">
    <location>
        <begin position="163"/>
        <end position="173"/>
    </location>
</feature>
<keyword evidence="2" id="KW-0805">Transcription regulation</keyword>
<protein>
    <recommendedName>
        <fullName evidence="10">WRKY domain-containing protein</fullName>
    </recommendedName>
</protein>
<dbReference type="Pfam" id="PF03106">
    <property type="entry name" value="WRKY"/>
    <property type="match status" value="1"/>
</dbReference>
<keyword evidence="4" id="KW-0238">DNA-binding</keyword>
<dbReference type="GO" id="GO:0005634">
    <property type="term" value="C:nucleus"/>
    <property type="evidence" value="ECO:0007669"/>
    <property type="project" value="UniProtKB-SubCell"/>
</dbReference>
<accession>A0A9Q1N262</accession>
<keyword evidence="12" id="KW-1185">Reference proteome</keyword>
<organism evidence="11 12">
    <name type="scientific">Anisodus acutangulus</name>
    <dbReference type="NCBI Taxonomy" id="402998"/>
    <lineage>
        <taxon>Eukaryota</taxon>
        <taxon>Viridiplantae</taxon>
        <taxon>Streptophyta</taxon>
        <taxon>Embryophyta</taxon>
        <taxon>Tracheophyta</taxon>
        <taxon>Spermatophyta</taxon>
        <taxon>Magnoliopsida</taxon>
        <taxon>eudicotyledons</taxon>
        <taxon>Gunneridae</taxon>
        <taxon>Pentapetalae</taxon>
        <taxon>asterids</taxon>
        <taxon>lamiids</taxon>
        <taxon>Solanales</taxon>
        <taxon>Solanaceae</taxon>
        <taxon>Solanoideae</taxon>
        <taxon>Hyoscyameae</taxon>
        <taxon>Anisodus</taxon>
    </lineage>
</organism>
<feature type="domain" description="WRKY" evidence="10">
    <location>
        <begin position="213"/>
        <end position="279"/>
    </location>
</feature>
<comment type="caution">
    <text evidence="11">The sequence shown here is derived from an EMBL/GenBank/DDBJ whole genome shotgun (WGS) entry which is preliminary data.</text>
</comment>
<evidence type="ECO:0000313" key="12">
    <source>
        <dbReference type="Proteomes" id="UP001152561"/>
    </source>
</evidence>
<keyword evidence="6" id="KW-0539">Nucleus</keyword>
<dbReference type="OrthoDB" id="779182at2759"/>
<dbReference type="GO" id="GO:0043565">
    <property type="term" value="F:sequence-specific DNA binding"/>
    <property type="evidence" value="ECO:0007669"/>
    <property type="project" value="InterPro"/>
</dbReference>
<evidence type="ECO:0000256" key="7">
    <source>
        <dbReference type="ARBA" id="ARBA00061007"/>
    </source>
</evidence>
<name>A0A9Q1N262_9SOLA</name>
<reference evidence="12" key="1">
    <citation type="journal article" date="2023" name="Proc. Natl. Acad. Sci. U.S.A.">
        <title>Genomic and structural basis for evolution of tropane alkaloid biosynthesis.</title>
        <authorList>
            <person name="Wanga Y.-J."/>
            <person name="Taina T."/>
            <person name="Yua J.-Y."/>
            <person name="Lia J."/>
            <person name="Xua B."/>
            <person name="Chenc J."/>
            <person name="D'Auriad J.C."/>
            <person name="Huanga J.-P."/>
            <person name="Huanga S.-X."/>
        </authorList>
    </citation>
    <scope>NUCLEOTIDE SEQUENCE [LARGE SCALE GENOMIC DNA]</scope>
    <source>
        <strain evidence="12">cv. KIB-2019</strain>
    </source>
</reference>
<comment type="subcellular location">
    <subcellularLocation>
        <location evidence="1">Nucleus</location>
    </subcellularLocation>
</comment>
<sequence length="418" mass="46760">MDNNSKLGSEEKMETIDLSLKLDHEEPSSNSSRGLSQLDAKIQSKEEQLGENMKREKFSVLQEEMNLMKEENKVLRKTVEQTMKDYCDLQMKFAIIHQNNDKKDPKDFLSLNGNNYSGQEILRSCKTFDVNKKTPPAASQDEDGELGLSLTLVSSSSSTTSKVEAEEEKKEDATTTVVSPIQSNSHGINLDGLTSHVNSPPNRKARVSVRARCEATTMNDGCQWRKYGQKIAKGNPFPRAYYRCTVAPRCPVRKQVQRCTEDMSILITTYEGTHNHPLPVGATAMASTTAAATSFMLVDSSNPLVSNGTPNLNQSFFPYHYNNSPYQIINSSSPYTSNMRNNLYHHDPSKENNLLDLAKNNPSGHHHQFPIVNSFSNPSLSEAAQFGYSWMPKPNNYEGNTIVNNIFVVPKLDANYSE</sequence>
<evidence type="ECO:0000256" key="9">
    <source>
        <dbReference type="SAM" id="MobiDB-lite"/>
    </source>
</evidence>
<dbReference type="InterPro" id="IPR036576">
    <property type="entry name" value="WRKY_dom_sf"/>
</dbReference>
<dbReference type="PANTHER" id="PTHR31429:SF54">
    <property type="entry name" value="WRKY TRANSCRIPTION FACTOR 9-RELATED"/>
    <property type="match status" value="1"/>
</dbReference>
<keyword evidence="5" id="KW-0804">Transcription</keyword>
<comment type="similarity">
    <text evidence="7">Belongs to the WRKY group II-b family.</text>
</comment>
<dbReference type="PANTHER" id="PTHR31429">
    <property type="entry name" value="WRKY TRANSCRIPTION FACTOR 36-RELATED"/>
    <property type="match status" value="1"/>
</dbReference>
<evidence type="ECO:0000256" key="4">
    <source>
        <dbReference type="ARBA" id="ARBA00023125"/>
    </source>
</evidence>
<dbReference type="AlphaFoldDB" id="A0A9Q1N262"/>
<dbReference type="SUPFAM" id="SSF118290">
    <property type="entry name" value="WRKY DNA-binding domain"/>
    <property type="match status" value="1"/>
</dbReference>
<dbReference type="Proteomes" id="UP001152561">
    <property type="component" value="Unassembled WGS sequence"/>
</dbReference>
<dbReference type="EMBL" id="JAJAGQ010000002">
    <property type="protein sequence ID" value="KAJ8570271.1"/>
    <property type="molecule type" value="Genomic_DNA"/>
</dbReference>
<evidence type="ECO:0000313" key="11">
    <source>
        <dbReference type="EMBL" id="KAJ8570271.1"/>
    </source>
</evidence>
<evidence type="ECO:0000256" key="2">
    <source>
        <dbReference type="ARBA" id="ARBA00023015"/>
    </source>
</evidence>
<dbReference type="GO" id="GO:0003700">
    <property type="term" value="F:DNA-binding transcription factor activity"/>
    <property type="evidence" value="ECO:0007669"/>
    <property type="project" value="InterPro"/>
</dbReference>
<feature type="region of interest" description="Disordered" evidence="9">
    <location>
        <begin position="1"/>
        <end position="49"/>
    </location>
</feature>
<proteinExistence type="inferred from homology"/>
<dbReference type="Gene3D" id="2.20.25.80">
    <property type="entry name" value="WRKY domain"/>
    <property type="match status" value="1"/>
</dbReference>
<feature type="coiled-coil region" evidence="8">
    <location>
        <begin position="58"/>
        <end position="85"/>
    </location>
</feature>
<dbReference type="PROSITE" id="PS50811">
    <property type="entry name" value="WRKY"/>
    <property type="match status" value="1"/>
</dbReference>
<dbReference type="InterPro" id="IPR003657">
    <property type="entry name" value="WRKY_dom"/>
</dbReference>
<dbReference type="FunFam" id="2.20.25.80:FF:000002">
    <property type="entry name" value="probable WRKY transcription factor 31"/>
    <property type="match status" value="1"/>
</dbReference>
<evidence type="ECO:0000256" key="5">
    <source>
        <dbReference type="ARBA" id="ARBA00023163"/>
    </source>
</evidence>
<evidence type="ECO:0000256" key="8">
    <source>
        <dbReference type="SAM" id="Coils"/>
    </source>
</evidence>
<feature type="region of interest" description="Disordered" evidence="9">
    <location>
        <begin position="157"/>
        <end position="204"/>
    </location>
</feature>
<keyword evidence="3 8" id="KW-0175">Coiled coil</keyword>
<evidence type="ECO:0000259" key="10">
    <source>
        <dbReference type="PROSITE" id="PS50811"/>
    </source>
</evidence>
<dbReference type="SMART" id="SM00774">
    <property type="entry name" value="WRKY"/>
    <property type="match status" value="1"/>
</dbReference>
<feature type="compositionally biased region" description="Basic and acidic residues" evidence="9">
    <location>
        <begin position="8"/>
        <end position="27"/>
    </location>
</feature>
<evidence type="ECO:0000256" key="3">
    <source>
        <dbReference type="ARBA" id="ARBA00023054"/>
    </source>
</evidence>
<dbReference type="InterPro" id="IPR044810">
    <property type="entry name" value="WRKY_plant"/>
</dbReference>
<gene>
    <name evidence="11" type="ORF">K7X08_037230</name>
</gene>
<evidence type="ECO:0000256" key="6">
    <source>
        <dbReference type="ARBA" id="ARBA00023242"/>
    </source>
</evidence>
<evidence type="ECO:0000256" key="1">
    <source>
        <dbReference type="ARBA" id="ARBA00004123"/>
    </source>
</evidence>